<dbReference type="InterPro" id="IPR029058">
    <property type="entry name" value="AB_hydrolase_fold"/>
</dbReference>
<comment type="similarity">
    <text evidence="1">Belongs to the peptidase S33 family.</text>
</comment>
<dbReference type="EMBL" id="SJKD01000013">
    <property type="protein sequence ID" value="TCC40017.1"/>
    <property type="molecule type" value="Genomic_DNA"/>
</dbReference>
<keyword evidence="2" id="KW-0058">Aromatic hydrocarbons catabolism</keyword>
<dbReference type="InterPro" id="IPR010497">
    <property type="entry name" value="Epoxide_hydro_N"/>
</dbReference>
<evidence type="ECO:0000256" key="3">
    <source>
        <dbReference type="ARBA" id="ARBA00022801"/>
    </source>
</evidence>
<evidence type="ECO:0000313" key="6">
    <source>
        <dbReference type="EMBL" id="TCC40017.1"/>
    </source>
</evidence>
<dbReference type="OrthoDB" id="4654311at2"/>
<dbReference type="Gene3D" id="3.40.50.1820">
    <property type="entry name" value="alpha/beta hydrolase"/>
    <property type="match status" value="1"/>
</dbReference>
<evidence type="ECO:0000256" key="1">
    <source>
        <dbReference type="ARBA" id="ARBA00010088"/>
    </source>
</evidence>
<dbReference type="InterPro" id="IPR016292">
    <property type="entry name" value="Epoxide_hydrolase"/>
</dbReference>
<dbReference type="PRINTS" id="PR00412">
    <property type="entry name" value="EPOXHYDRLASE"/>
</dbReference>
<dbReference type="RefSeq" id="WP_131518717.1">
    <property type="nucleotide sequence ID" value="NZ_SJKD01000013.1"/>
</dbReference>
<feature type="active site" description="Nucleophile" evidence="4">
    <location>
        <position position="176"/>
    </location>
</feature>
<dbReference type="AlphaFoldDB" id="A0A4R0J2V6"/>
<dbReference type="GO" id="GO:0004301">
    <property type="term" value="F:epoxide hydrolase activity"/>
    <property type="evidence" value="ECO:0007669"/>
    <property type="project" value="TreeGrafter"/>
</dbReference>
<dbReference type="PIRSF" id="PIRSF001112">
    <property type="entry name" value="Epoxide_hydrolase"/>
    <property type="match status" value="1"/>
</dbReference>
<evidence type="ECO:0000313" key="7">
    <source>
        <dbReference type="Proteomes" id="UP000293342"/>
    </source>
</evidence>
<accession>A0A4R0J2V6</accession>
<keyword evidence="3 6" id="KW-0378">Hydrolase</keyword>
<comment type="caution">
    <text evidence="6">The sequence shown here is derived from an EMBL/GenBank/DDBJ whole genome shotgun (WGS) entry which is preliminary data.</text>
</comment>
<evidence type="ECO:0000256" key="2">
    <source>
        <dbReference type="ARBA" id="ARBA00022797"/>
    </source>
</evidence>
<name>A0A4R0J2V6_9ACTN</name>
<feature type="active site" description="Proton acceptor" evidence="4">
    <location>
        <position position="358"/>
    </location>
</feature>
<reference evidence="6 7" key="1">
    <citation type="submission" date="2019-02" db="EMBL/GenBank/DDBJ databases">
        <title>Kribbella capetownensis sp. nov. and Kribbella speibonae sp. nov., isolated from soil.</title>
        <authorList>
            <person name="Curtis S.M."/>
            <person name="Norton I."/>
            <person name="Everest G.J."/>
            <person name="Meyers P.R."/>
        </authorList>
    </citation>
    <scope>NUCLEOTIDE SEQUENCE [LARGE SCALE GENOMIC DNA]</scope>
    <source>
        <strain evidence="6 7">YM53</strain>
    </source>
</reference>
<keyword evidence="7" id="KW-1185">Reference proteome</keyword>
<gene>
    <name evidence="6" type="ORF">E0H75_38760</name>
</gene>
<feature type="domain" description="Epoxide hydrolase N-terminal" evidence="5">
    <location>
        <begin position="2"/>
        <end position="107"/>
    </location>
</feature>
<dbReference type="InterPro" id="IPR000639">
    <property type="entry name" value="Epox_hydrolase-like"/>
</dbReference>
<dbReference type="PANTHER" id="PTHR21661">
    <property type="entry name" value="EPOXIDE HYDROLASE 1-RELATED"/>
    <property type="match status" value="1"/>
</dbReference>
<dbReference type="Proteomes" id="UP000293342">
    <property type="component" value="Unassembled WGS sequence"/>
</dbReference>
<evidence type="ECO:0000259" key="5">
    <source>
        <dbReference type="Pfam" id="PF06441"/>
    </source>
</evidence>
<sequence length="380" mass="42095">MIKPFSIDIPQSTLDDLTARLENTRLPAALPGDDWDTGVPVSWLAELVDYWRTGYDWRAAEAELNAYPQFTTVIDDQQIHFLHVRSPEPDALPLILTHGWPGSVVEFLDLIGPLTDPASFGGVASDAFHLVIPSLPGFGFSGPVSKRGWTREQIGRTWARLMDRLGYERYGVQGGDIGGAVSPEVARAASDHVVGVHTNGGPSLPPFPLSDDELKTLTPLEQDRIARIGEFMQEEFGYIAIQSTRPQTLAYGLVDSPVGQLAWIMDKFRAWTHPMETLPDAIISRDRLLTNVMFYWLNGTAGSAALVGYAEQEPWGAHKENSGVPTAVLATAHDVAIRRYAERDNTITRWTDLDHGGHFAALEIPDVLLTDVRDFFRNLR</sequence>
<dbReference type="PANTHER" id="PTHR21661:SF35">
    <property type="entry name" value="EPOXIDE HYDROLASE"/>
    <property type="match status" value="1"/>
</dbReference>
<evidence type="ECO:0000256" key="4">
    <source>
        <dbReference type="PIRSR" id="PIRSR001112-1"/>
    </source>
</evidence>
<proteinExistence type="inferred from homology"/>
<feature type="active site" description="Proton donor" evidence="4">
    <location>
        <position position="309"/>
    </location>
</feature>
<dbReference type="SUPFAM" id="SSF53474">
    <property type="entry name" value="alpha/beta-Hydrolases"/>
    <property type="match status" value="1"/>
</dbReference>
<protein>
    <submittedName>
        <fullName evidence="6">Epoxide hydrolase</fullName>
    </submittedName>
</protein>
<organism evidence="6 7">
    <name type="scientific">Kribbella capetownensis</name>
    <dbReference type="NCBI Taxonomy" id="1572659"/>
    <lineage>
        <taxon>Bacteria</taxon>
        <taxon>Bacillati</taxon>
        <taxon>Actinomycetota</taxon>
        <taxon>Actinomycetes</taxon>
        <taxon>Propionibacteriales</taxon>
        <taxon>Kribbellaceae</taxon>
        <taxon>Kribbella</taxon>
    </lineage>
</organism>
<dbReference type="Pfam" id="PF06441">
    <property type="entry name" value="EHN"/>
    <property type="match status" value="1"/>
</dbReference>
<dbReference type="GO" id="GO:0097176">
    <property type="term" value="P:epoxide metabolic process"/>
    <property type="evidence" value="ECO:0007669"/>
    <property type="project" value="TreeGrafter"/>
</dbReference>